<dbReference type="EMBL" id="FOLO01000013">
    <property type="protein sequence ID" value="SFC61541.1"/>
    <property type="molecule type" value="Genomic_DNA"/>
</dbReference>
<organism evidence="1 2">
    <name type="scientific">Pseudoalteromonas denitrificans DSM 6059</name>
    <dbReference type="NCBI Taxonomy" id="1123010"/>
    <lineage>
        <taxon>Bacteria</taxon>
        <taxon>Pseudomonadati</taxon>
        <taxon>Pseudomonadota</taxon>
        <taxon>Gammaproteobacteria</taxon>
        <taxon>Alteromonadales</taxon>
        <taxon>Pseudoalteromonadaceae</taxon>
        <taxon>Pseudoalteromonas</taxon>
    </lineage>
</organism>
<dbReference type="InterPro" id="IPR029063">
    <property type="entry name" value="SAM-dependent_MTases_sf"/>
</dbReference>
<dbReference type="AlphaFoldDB" id="A0A1I1KLI4"/>
<dbReference type="SUPFAM" id="SSF53335">
    <property type="entry name" value="S-adenosyl-L-methionine-dependent methyltransferases"/>
    <property type="match status" value="1"/>
</dbReference>
<keyword evidence="2" id="KW-1185">Reference proteome</keyword>
<proteinExistence type="predicted"/>
<dbReference type="Proteomes" id="UP000198862">
    <property type="component" value="Unassembled WGS sequence"/>
</dbReference>
<reference evidence="1 2" key="1">
    <citation type="submission" date="2016-10" db="EMBL/GenBank/DDBJ databases">
        <authorList>
            <person name="de Groot N.N."/>
        </authorList>
    </citation>
    <scope>NUCLEOTIDE SEQUENCE [LARGE SCALE GENOMIC DNA]</scope>
    <source>
        <strain evidence="1 2">DSM 6059</strain>
    </source>
</reference>
<protein>
    <submittedName>
        <fullName evidence="1">Uncharacterized protein</fullName>
    </submittedName>
</protein>
<accession>A0A1I1KLI4</accession>
<evidence type="ECO:0000313" key="2">
    <source>
        <dbReference type="Proteomes" id="UP000198862"/>
    </source>
</evidence>
<dbReference type="STRING" id="1123010.SAMN02745724_02111"/>
<sequence length="73" mass="8380">MGAGSFEQSLNSLQQIKIVFLKQNPEVINIAKQYFELPKNVNLVQQSAFDYLIIKNLAMICTKIVFIKVYLKT</sequence>
<evidence type="ECO:0000313" key="1">
    <source>
        <dbReference type="EMBL" id="SFC61541.1"/>
    </source>
</evidence>
<name>A0A1I1KLI4_9GAMM</name>
<gene>
    <name evidence="1" type="ORF">SAMN02745724_02111</name>
</gene>